<organism evidence="1 2">
    <name type="scientific">Crocosphaera chwakensis CCY0110</name>
    <dbReference type="NCBI Taxonomy" id="391612"/>
    <lineage>
        <taxon>Bacteria</taxon>
        <taxon>Bacillati</taxon>
        <taxon>Cyanobacteriota</taxon>
        <taxon>Cyanophyceae</taxon>
        <taxon>Oscillatoriophycideae</taxon>
        <taxon>Chroococcales</taxon>
        <taxon>Aphanothecaceae</taxon>
        <taxon>Crocosphaera</taxon>
        <taxon>Crocosphaera chwakensis</taxon>
    </lineage>
</organism>
<reference evidence="1 2" key="1">
    <citation type="submission" date="2007-03" db="EMBL/GenBank/DDBJ databases">
        <authorList>
            <person name="Stal L."/>
            <person name="Ferriera S."/>
            <person name="Johnson J."/>
            <person name="Kravitz S."/>
            <person name="Beeson K."/>
            <person name="Sutton G."/>
            <person name="Rogers Y.-H."/>
            <person name="Friedman R."/>
            <person name="Frazier M."/>
            <person name="Venter J.C."/>
        </authorList>
    </citation>
    <scope>NUCLEOTIDE SEQUENCE [LARGE SCALE GENOMIC DNA]</scope>
    <source>
        <strain evidence="1 2">CCY0110</strain>
    </source>
</reference>
<evidence type="ECO:0000313" key="1">
    <source>
        <dbReference type="EMBL" id="EAZ88657.1"/>
    </source>
</evidence>
<evidence type="ECO:0000313" key="2">
    <source>
        <dbReference type="Proteomes" id="UP000003781"/>
    </source>
</evidence>
<protein>
    <submittedName>
        <fullName evidence="1">Uncharacterized protein</fullName>
    </submittedName>
</protein>
<name>A3IXY8_9CHRO</name>
<accession>A3IXY8</accession>
<proteinExistence type="predicted"/>
<keyword evidence="2" id="KW-1185">Reference proteome</keyword>
<comment type="caution">
    <text evidence="1">The sequence shown here is derived from an EMBL/GenBank/DDBJ whole genome shotgun (WGS) entry which is preliminary data.</text>
</comment>
<dbReference type="EMBL" id="AAXW01000072">
    <property type="protein sequence ID" value="EAZ88657.1"/>
    <property type="molecule type" value="Genomic_DNA"/>
</dbReference>
<dbReference type="Proteomes" id="UP000003781">
    <property type="component" value="Unassembled WGS sequence"/>
</dbReference>
<dbReference type="AlphaFoldDB" id="A3IXY8"/>
<gene>
    <name evidence="1" type="ORF">CY0110_27238</name>
</gene>
<sequence length="47" mass="5581">MKFLLIEMNDNYPMVLEKVVPILGVEKSLLRHSRSLRVLFMLLDQSY</sequence>